<accession>A0ABW4VEJ6</accession>
<proteinExistence type="predicted"/>
<dbReference type="InterPro" id="IPR014519">
    <property type="entry name" value="UCP024492"/>
</dbReference>
<dbReference type="PIRSF" id="PIRSF024492">
    <property type="entry name" value="UCP024492"/>
    <property type="match status" value="1"/>
</dbReference>
<dbReference type="PANTHER" id="PTHR39337">
    <property type="entry name" value="BLR5642 PROTEIN"/>
    <property type="match status" value="1"/>
</dbReference>
<protein>
    <submittedName>
        <fullName evidence="1">DUF488 family protein</fullName>
    </submittedName>
</protein>
<dbReference type="RefSeq" id="WP_377200649.1">
    <property type="nucleotide sequence ID" value="NZ_JBHUHF010000001.1"/>
</dbReference>
<reference evidence="2" key="1">
    <citation type="journal article" date="2019" name="Int. J. Syst. Evol. Microbiol.">
        <title>The Global Catalogue of Microorganisms (GCM) 10K type strain sequencing project: providing services to taxonomists for standard genome sequencing and annotation.</title>
        <authorList>
            <consortium name="The Broad Institute Genomics Platform"/>
            <consortium name="The Broad Institute Genome Sequencing Center for Infectious Disease"/>
            <person name="Wu L."/>
            <person name="Ma J."/>
        </authorList>
    </citation>
    <scope>NUCLEOTIDE SEQUENCE [LARGE SCALE GENOMIC DNA]</scope>
    <source>
        <strain evidence="2">CCM 7043</strain>
    </source>
</reference>
<organism evidence="1 2">
    <name type="scientific">Promicromonospora aerolata</name>
    <dbReference type="NCBI Taxonomy" id="195749"/>
    <lineage>
        <taxon>Bacteria</taxon>
        <taxon>Bacillati</taxon>
        <taxon>Actinomycetota</taxon>
        <taxon>Actinomycetes</taxon>
        <taxon>Micrococcales</taxon>
        <taxon>Promicromonosporaceae</taxon>
        <taxon>Promicromonospora</taxon>
    </lineage>
</organism>
<sequence length="194" mass="21878">MKRLTTDASGSPQLWTIGHWTCPEQEFLRPLDEQGIELIADVRAQPGSRRTPHFDQDRMPQWLARAGIGYVHLPELGGRRRKQQVDPGINAGWENASFKNYADHTLGPEYGRGVEQLTTLAQHRRVALLCGEPMPWRCHRLLVANTLAARGWVVWHLIVGDRPRRHELGRWGAAPSVDADLNVTYPAGDDAVVR</sequence>
<name>A0ABW4VEJ6_9MICO</name>
<dbReference type="PANTHER" id="PTHR39337:SF1">
    <property type="entry name" value="BLR5642 PROTEIN"/>
    <property type="match status" value="1"/>
</dbReference>
<comment type="caution">
    <text evidence="1">The sequence shown here is derived from an EMBL/GenBank/DDBJ whole genome shotgun (WGS) entry which is preliminary data.</text>
</comment>
<dbReference type="Pfam" id="PF04343">
    <property type="entry name" value="DUF488"/>
    <property type="match status" value="1"/>
</dbReference>
<evidence type="ECO:0000313" key="1">
    <source>
        <dbReference type="EMBL" id="MFD2028994.1"/>
    </source>
</evidence>
<dbReference type="Proteomes" id="UP001597338">
    <property type="component" value="Unassembled WGS sequence"/>
</dbReference>
<keyword evidence="2" id="KW-1185">Reference proteome</keyword>
<gene>
    <name evidence="1" type="ORF">ACFSL2_26170</name>
</gene>
<dbReference type="InterPro" id="IPR007438">
    <property type="entry name" value="DUF488"/>
</dbReference>
<evidence type="ECO:0000313" key="2">
    <source>
        <dbReference type="Proteomes" id="UP001597338"/>
    </source>
</evidence>
<dbReference type="EMBL" id="JBHUHF010000001">
    <property type="protein sequence ID" value="MFD2028994.1"/>
    <property type="molecule type" value="Genomic_DNA"/>
</dbReference>